<sequence length="372" mass="40667">MRTFLLLSLLILGGQVSYGTHLLGGYIQVKPIAGSSLTYEVTATLYLNEREGATAADNMNGILLCFGDGQTQTVTRQSRLLVSNREISVNTYRMNHTYAGPGTYSVTTSLQNRTPSVNIPNSATQQESLTLRTTFLTNTTPNQTPALALTTASFQIAANQRTTLSLQAKDAEGDSLVYALTRPLTINTNDPCSFRSIGSYQFPNDLTRQGTFKLASRTGELTWDMPTQLGYFSVAITVSEYRNGVLLSQTIEEIPLIVVDKPGTPGVLPPYEPALEGALVTALSNYKDEDVSFTVFPNPVDDRLQVVVQTSQPSTVSLRLVDANGRELHRLAFNRVARQHEQVIGMGSLAQGVYLIHATIDGRSMVRKIIKK</sequence>
<proteinExistence type="predicted"/>
<dbReference type="Proteomes" id="UP000477386">
    <property type="component" value="Unassembled WGS sequence"/>
</dbReference>
<feature type="domain" description="PKD" evidence="1">
    <location>
        <begin position="66"/>
        <end position="112"/>
    </location>
</feature>
<dbReference type="RefSeq" id="WP_164035041.1">
    <property type="nucleotide sequence ID" value="NZ_JAAGNZ010000001.1"/>
</dbReference>
<dbReference type="PROSITE" id="PS50093">
    <property type="entry name" value="PKD"/>
    <property type="match status" value="1"/>
</dbReference>
<accession>A0A6M0ID38</accession>
<dbReference type="AlphaFoldDB" id="A0A6M0ID38"/>
<dbReference type="InterPro" id="IPR000601">
    <property type="entry name" value="PKD_dom"/>
</dbReference>
<keyword evidence="3" id="KW-1185">Reference proteome</keyword>
<comment type="caution">
    <text evidence="2">The sequence shown here is derived from an EMBL/GenBank/DDBJ whole genome shotgun (WGS) entry which is preliminary data.</text>
</comment>
<dbReference type="NCBIfam" id="TIGR04183">
    <property type="entry name" value="Por_Secre_tail"/>
    <property type="match status" value="1"/>
</dbReference>
<evidence type="ECO:0000313" key="3">
    <source>
        <dbReference type="Proteomes" id="UP000477386"/>
    </source>
</evidence>
<dbReference type="EMBL" id="JAAGNZ010000001">
    <property type="protein sequence ID" value="NEU65737.1"/>
    <property type="molecule type" value="Genomic_DNA"/>
</dbReference>
<reference evidence="2 3" key="1">
    <citation type="submission" date="2020-02" db="EMBL/GenBank/DDBJ databases">
        <title>Draft genome sequence of two Spirosoma agri KCTC 52727 and Spirosoma terrae KCTC 52035.</title>
        <authorList>
            <person name="Rojas J."/>
            <person name="Ambika Manirajan B."/>
            <person name="Ratering S."/>
            <person name="Suarez C."/>
            <person name="Schnell S."/>
        </authorList>
    </citation>
    <scope>NUCLEOTIDE SEQUENCE [LARGE SCALE GENOMIC DNA]</scope>
    <source>
        <strain evidence="2 3">KCTC 52727</strain>
    </source>
</reference>
<dbReference type="Pfam" id="PF18962">
    <property type="entry name" value="Por_Secre_tail"/>
    <property type="match status" value="1"/>
</dbReference>
<name>A0A6M0ID38_9BACT</name>
<protein>
    <submittedName>
        <fullName evidence="2">T9SS type A sorting domain-containing protein</fullName>
    </submittedName>
</protein>
<evidence type="ECO:0000259" key="1">
    <source>
        <dbReference type="PROSITE" id="PS50093"/>
    </source>
</evidence>
<evidence type="ECO:0000313" key="2">
    <source>
        <dbReference type="EMBL" id="NEU65737.1"/>
    </source>
</evidence>
<organism evidence="2 3">
    <name type="scientific">Spirosoma agri</name>
    <dbReference type="NCBI Taxonomy" id="1987381"/>
    <lineage>
        <taxon>Bacteria</taxon>
        <taxon>Pseudomonadati</taxon>
        <taxon>Bacteroidota</taxon>
        <taxon>Cytophagia</taxon>
        <taxon>Cytophagales</taxon>
        <taxon>Cytophagaceae</taxon>
        <taxon>Spirosoma</taxon>
    </lineage>
</organism>
<dbReference type="InterPro" id="IPR026444">
    <property type="entry name" value="Secre_tail"/>
</dbReference>
<gene>
    <name evidence="2" type="ORF">GK091_02505</name>
</gene>